<evidence type="ECO:0000256" key="1">
    <source>
        <dbReference type="SAM" id="SignalP"/>
    </source>
</evidence>
<dbReference type="PANTHER" id="PTHR30383:SF24">
    <property type="entry name" value="THIOESTERASE 1_PROTEASE 1_LYSOPHOSPHOLIPASE L1"/>
    <property type="match status" value="1"/>
</dbReference>
<dbReference type="Pfam" id="PF13472">
    <property type="entry name" value="Lipase_GDSL_2"/>
    <property type="match status" value="1"/>
</dbReference>
<proteinExistence type="predicted"/>
<dbReference type="Gene3D" id="3.40.50.1110">
    <property type="entry name" value="SGNH hydrolase"/>
    <property type="match status" value="1"/>
</dbReference>
<dbReference type="CDD" id="cd01822">
    <property type="entry name" value="Lysophospholipase_L1_like"/>
    <property type="match status" value="1"/>
</dbReference>
<dbReference type="OrthoDB" id="9786188at2"/>
<dbReference type="GO" id="GO:0004622">
    <property type="term" value="F:phosphatidylcholine lysophospholipase activity"/>
    <property type="evidence" value="ECO:0007669"/>
    <property type="project" value="TreeGrafter"/>
</dbReference>
<keyword evidence="1" id="KW-0732">Signal</keyword>
<evidence type="ECO:0000259" key="2">
    <source>
        <dbReference type="Pfam" id="PF13472"/>
    </source>
</evidence>
<feature type="domain" description="SGNH hydrolase-type esterase" evidence="2">
    <location>
        <begin position="29"/>
        <end position="194"/>
    </location>
</feature>
<sequence>MSKVAAVILSLWALPLSAEHSVGEAELLAFGDSLTAGYGLAPEAGLVPQLEAWLQDRGAAVRVINGGVSGDTTAGGAARIGWSLTPETDAMILALGANDFLRGLPPEEARRNLTAIMAAAEAASVPVLLVAVPAPANYGAAYKTAFDAIYPDLAARFGAELVPNFFAGFGEVGPDQAARYLQADGLHPSAEGVRLIVEALGPAVLRLLDRAGP</sequence>
<dbReference type="PROSITE" id="PS01098">
    <property type="entry name" value="LIPASE_GDSL_SER"/>
    <property type="match status" value="1"/>
</dbReference>
<dbReference type="InterPro" id="IPR008265">
    <property type="entry name" value="Lipase_GDSL_AS"/>
</dbReference>
<feature type="signal peptide" evidence="1">
    <location>
        <begin position="1"/>
        <end position="18"/>
    </location>
</feature>
<dbReference type="InterPro" id="IPR036514">
    <property type="entry name" value="SGNH_hydro_sf"/>
</dbReference>
<evidence type="ECO:0000313" key="4">
    <source>
        <dbReference type="Proteomes" id="UP000199302"/>
    </source>
</evidence>
<name>A0A1I6E055_9RHOB</name>
<gene>
    <name evidence="3" type="ORF">SAMN04515673_106161</name>
</gene>
<dbReference type="SUPFAM" id="SSF52266">
    <property type="entry name" value="SGNH hydrolase"/>
    <property type="match status" value="1"/>
</dbReference>
<feature type="chain" id="PRO_5011510664" evidence="1">
    <location>
        <begin position="19"/>
        <end position="213"/>
    </location>
</feature>
<evidence type="ECO:0000313" key="3">
    <source>
        <dbReference type="EMBL" id="SFR11120.1"/>
    </source>
</evidence>
<dbReference type="RefSeq" id="WP_092080657.1">
    <property type="nucleotide sequence ID" value="NZ_FOYI01000006.1"/>
</dbReference>
<dbReference type="AlphaFoldDB" id="A0A1I6E055"/>
<dbReference type="STRING" id="871652.SAMN04515673_106161"/>
<dbReference type="InterPro" id="IPR013830">
    <property type="entry name" value="SGNH_hydro"/>
</dbReference>
<dbReference type="EMBL" id="FOYI01000006">
    <property type="protein sequence ID" value="SFR11120.1"/>
    <property type="molecule type" value="Genomic_DNA"/>
</dbReference>
<protein>
    <submittedName>
        <fullName evidence="3">Acyl-CoA thioesterase-1</fullName>
    </submittedName>
</protein>
<dbReference type="PANTHER" id="PTHR30383">
    <property type="entry name" value="THIOESTERASE 1/PROTEASE 1/LYSOPHOSPHOLIPASE L1"/>
    <property type="match status" value="1"/>
</dbReference>
<reference evidence="3 4" key="1">
    <citation type="submission" date="2016-10" db="EMBL/GenBank/DDBJ databases">
        <authorList>
            <person name="de Groot N.N."/>
        </authorList>
    </citation>
    <scope>NUCLEOTIDE SEQUENCE [LARGE SCALE GENOMIC DNA]</scope>
    <source>
        <strain evidence="4">KMM 9023,NRIC 0796,JCM 17311,KCTC 23692</strain>
    </source>
</reference>
<organism evidence="3 4">
    <name type="scientific">Poseidonocella sedimentorum</name>
    <dbReference type="NCBI Taxonomy" id="871652"/>
    <lineage>
        <taxon>Bacteria</taxon>
        <taxon>Pseudomonadati</taxon>
        <taxon>Pseudomonadota</taxon>
        <taxon>Alphaproteobacteria</taxon>
        <taxon>Rhodobacterales</taxon>
        <taxon>Roseobacteraceae</taxon>
        <taxon>Poseidonocella</taxon>
    </lineage>
</organism>
<dbReference type="GO" id="GO:0006629">
    <property type="term" value="P:lipid metabolic process"/>
    <property type="evidence" value="ECO:0007669"/>
    <property type="project" value="InterPro"/>
</dbReference>
<keyword evidence="4" id="KW-1185">Reference proteome</keyword>
<dbReference type="InterPro" id="IPR051532">
    <property type="entry name" value="Ester_Hydrolysis_Enzymes"/>
</dbReference>
<accession>A0A1I6E055</accession>
<dbReference type="Proteomes" id="UP000199302">
    <property type="component" value="Unassembled WGS sequence"/>
</dbReference>